<protein>
    <submittedName>
        <fullName evidence="3">LacI family transcriptional regulator</fullName>
    </submittedName>
</protein>
<evidence type="ECO:0000313" key="4">
    <source>
        <dbReference type="Proteomes" id="UP000092213"/>
    </source>
</evidence>
<name>A0A193FYV2_9BORD</name>
<gene>
    <name evidence="3" type="ORF">BAU08_13225</name>
</gene>
<evidence type="ECO:0000256" key="2">
    <source>
        <dbReference type="SAM" id="SignalP"/>
    </source>
</evidence>
<dbReference type="PANTHER" id="PTHR42928">
    <property type="entry name" value="TRICARBOXYLATE-BINDING PROTEIN"/>
    <property type="match status" value="1"/>
</dbReference>
<dbReference type="PROSITE" id="PS51257">
    <property type="entry name" value="PROKAR_LIPOPROTEIN"/>
    <property type="match status" value="1"/>
</dbReference>
<dbReference type="PANTHER" id="PTHR42928:SF5">
    <property type="entry name" value="BLR1237 PROTEIN"/>
    <property type="match status" value="1"/>
</dbReference>
<dbReference type="AlphaFoldDB" id="A0A193FYV2"/>
<organism evidence="3 4">
    <name type="scientific">Bordetella bronchialis</name>
    <dbReference type="NCBI Taxonomy" id="463025"/>
    <lineage>
        <taxon>Bacteria</taxon>
        <taxon>Pseudomonadati</taxon>
        <taxon>Pseudomonadota</taxon>
        <taxon>Betaproteobacteria</taxon>
        <taxon>Burkholderiales</taxon>
        <taxon>Alcaligenaceae</taxon>
        <taxon>Bordetella</taxon>
    </lineage>
</organism>
<dbReference type="InterPro" id="IPR042100">
    <property type="entry name" value="Bug_dom1"/>
</dbReference>
<reference evidence="3 4" key="1">
    <citation type="submission" date="2016-06" db="EMBL/GenBank/DDBJ databases">
        <title>Complete genome sequences of Bordetella bronchialis and Bordetella flabilis.</title>
        <authorList>
            <person name="LiPuma J.J."/>
            <person name="Spilker T."/>
        </authorList>
    </citation>
    <scope>NUCLEOTIDE SEQUENCE [LARGE SCALE GENOMIC DNA]</scope>
    <source>
        <strain evidence="3 4">AU17976</strain>
    </source>
</reference>
<accession>A0A193FYV2</accession>
<dbReference type="InterPro" id="IPR005064">
    <property type="entry name" value="BUG"/>
</dbReference>
<dbReference type="CDD" id="cd13578">
    <property type="entry name" value="PBP2_Bug27"/>
    <property type="match status" value="1"/>
</dbReference>
<dbReference type="STRING" id="463025.BAU08_13225"/>
<dbReference type="Gene3D" id="3.40.190.10">
    <property type="entry name" value="Periplasmic binding protein-like II"/>
    <property type="match status" value="1"/>
</dbReference>
<proteinExistence type="inferred from homology"/>
<feature type="signal peptide" evidence="2">
    <location>
        <begin position="1"/>
        <end position="25"/>
    </location>
</feature>
<evidence type="ECO:0000313" key="3">
    <source>
        <dbReference type="EMBL" id="ANN72169.1"/>
    </source>
</evidence>
<evidence type="ECO:0000256" key="1">
    <source>
        <dbReference type="ARBA" id="ARBA00006987"/>
    </source>
</evidence>
<sequence>MKFLRHAFTALLMGACALHAGAAQAYPDKPIRLIVPFPPGGGTDALARQVATEMGALNGWTFVIENRPGAGGNLGVDQAAKAAPDGYTLVIGQTSNLAINPTLYSRLPYDPERDLTPIGLVAEAPLVLVVASNSPYRTLADVVAASKAKPGSLDVATSGNGTVAHLATEMFQKAAGIRLTHVPYKGAAQGSTDLIGGQIDMYMSSVPTLIGHIRSGAMRALAVTSVQRSDDLPNVPTFAESGFKGFDAVTWFGLAGPAGLRADVVRTLNKALIAALDAPATRKLFQAQGAAVRGSTPEAFATLIHDDRIRWGRIVKESGARID</sequence>
<dbReference type="Pfam" id="PF03401">
    <property type="entry name" value="TctC"/>
    <property type="match status" value="1"/>
</dbReference>
<dbReference type="Proteomes" id="UP000092213">
    <property type="component" value="Chromosome"/>
</dbReference>
<dbReference type="EMBL" id="CP016171">
    <property type="protein sequence ID" value="ANN72169.1"/>
    <property type="molecule type" value="Genomic_DNA"/>
</dbReference>
<dbReference type="SUPFAM" id="SSF53850">
    <property type="entry name" value="Periplasmic binding protein-like II"/>
    <property type="match status" value="1"/>
</dbReference>
<feature type="chain" id="PRO_5008258456" evidence="2">
    <location>
        <begin position="26"/>
        <end position="323"/>
    </location>
</feature>
<dbReference type="RefSeq" id="WP_066669667.1">
    <property type="nucleotide sequence ID" value="NZ_CP016171.1"/>
</dbReference>
<comment type="similarity">
    <text evidence="1">Belongs to the UPF0065 (bug) family.</text>
</comment>
<keyword evidence="2" id="KW-0732">Signal</keyword>
<dbReference type="PIRSF" id="PIRSF017082">
    <property type="entry name" value="YflP"/>
    <property type="match status" value="1"/>
</dbReference>
<dbReference type="Gene3D" id="3.40.190.150">
    <property type="entry name" value="Bordetella uptake gene, domain 1"/>
    <property type="match status" value="1"/>
</dbReference>